<sequence length="142" mass="16105">MGNSEAKQQERRIHYEFPASHPPNTSLPSHDHTRYTNSSQVKLTNASGAEAGQIGTAQVHKEEMNLEDNDAFSDYINRTKFKIRATTSNIDPENVASTADGVYETEQEDNEYEMFTDFVNHSKFKIRKTSSIGSRNNISFKK</sequence>
<keyword evidence="3" id="KW-1185">Reference proteome</keyword>
<evidence type="ECO:0000313" key="3">
    <source>
        <dbReference type="Proteomes" id="UP000290289"/>
    </source>
</evidence>
<evidence type="ECO:0000313" key="2">
    <source>
        <dbReference type="EMBL" id="RXH82450.1"/>
    </source>
</evidence>
<dbReference type="Proteomes" id="UP000290289">
    <property type="component" value="Chromosome 12"/>
</dbReference>
<protein>
    <submittedName>
        <fullName evidence="2">Uncharacterized protein</fullName>
    </submittedName>
</protein>
<dbReference type="EMBL" id="RDQH01000338">
    <property type="protein sequence ID" value="RXH82450.1"/>
    <property type="molecule type" value="Genomic_DNA"/>
</dbReference>
<evidence type="ECO:0000256" key="1">
    <source>
        <dbReference type="SAM" id="MobiDB-lite"/>
    </source>
</evidence>
<comment type="caution">
    <text evidence="2">The sequence shown here is derived from an EMBL/GenBank/DDBJ whole genome shotgun (WGS) entry which is preliminary data.</text>
</comment>
<dbReference type="AlphaFoldDB" id="A0A498IGZ6"/>
<organism evidence="2 3">
    <name type="scientific">Malus domestica</name>
    <name type="common">Apple</name>
    <name type="synonym">Pyrus malus</name>
    <dbReference type="NCBI Taxonomy" id="3750"/>
    <lineage>
        <taxon>Eukaryota</taxon>
        <taxon>Viridiplantae</taxon>
        <taxon>Streptophyta</taxon>
        <taxon>Embryophyta</taxon>
        <taxon>Tracheophyta</taxon>
        <taxon>Spermatophyta</taxon>
        <taxon>Magnoliopsida</taxon>
        <taxon>eudicotyledons</taxon>
        <taxon>Gunneridae</taxon>
        <taxon>Pentapetalae</taxon>
        <taxon>rosids</taxon>
        <taxon>fabids</taxon>
        <taxon>Rosales</taxon>
        <taxon>Rosaceae</taxon>
        <taxon>Amygdaloideae</taxon>
        <taxon>Maleae</taxon>
        <taxon>Malus</taxon>
    </lineage>
</organism>
<gene>
    <name evidence="2" type="ORF">DVH24_036791</name>
</gene>
<reference evidence="2 3" key="1">
    <citation type="submission" date="2018-10" db="EMBL/GenBank/DDBJ databases">
        <title>A high-quality apple genome assembly.</title>
        <authorList>
            <person name="Hu J."/>
        </authorList>
    </citation>
    <scope>NUCLEOTIDE SEQUENCE [LARGE SCALE GENOMIC DNA]</scope>
    <source>
        <strain evidence="3">cv. HFTH1</strain>
        <tissue evidence="2">Young leaf</tissue>
    </source>
</reference>
<dbReference type="PANTHER" id="PTHR36746:SF3">
    <property type="entry name" value="DUF4005 DOMAIN-CONTAINING PROTEIN"/>
    <property type="match status" value="1"/>
</dbReference>
<name>A0A498IGZ6_MALDO</name>
<accession>A0A498IGZ6</accession>
<dbReference type="PANTHER" id="PTHR36746">
    <property type="entry name" value="BNAC04G51760D PROTEIN"/>
    <property type="match status" value="1"/>
</dbReference>
<proteinExistence type="predicted"/>
<feature type="region of interest" description="Disordered" evidence="1">
    <location>
        <begin position="1"/>
        <end position="39"/>
    </location>
</feature>